<protein>
    <submittedName>
        <fullName evidence="2">Uncharacterized protein</fullName>
    </submittedName>
</protein>
<evidence type="ECO:0000256" key="1">
    <source>
        <dbReference type="SAM" id="SignalP"/>
    </source>
</evidence>
<dbReference type="AlphaFoldDB" id="A0A4U5M8G0"/>
<evidence type="ECO:0000313" key="3">
    <source>
        <dbReference type="Proteomes" id="UP000298663"/>
    </source>
</evidence>
<reference evidence="2 3" key="1">
    <citation type="journal article" date="2015" name="Genome Biol.">
        <title>Comparative genomics of Steinernema reveals deeply conserved gene regulatory networks.</title>
        <authorList>
            <person name="Dillman A.R."/>
            <person name="Macchietto M."/>
            <person name="Porter C.F."/>
            <person name="Rogers A."/>
            <person name="Williams B."/>
            <person name="Antoshechkin I."/>
            <person name="Lee M.M."/>
            <person name="Goodwin Z."/>
            <person name="Lu X."/>
            <person name="Lewis E.E."/>
            <person name="Goodrich-Blair H."/>
            <person name="Stock S.P."/>
            <person name="Adams B.J."/>
            <person name="Sternberg P.W."/>
            <person name="Mortazavi A."/>
        </authorList>
    </citation>
    <scope>NUCLEOTIDE SEQUENCE [LARGE SCALE GENOMIC DNA]</scope>
    <source>
        <strain evidence="2 3">ALL</strain>
    </source>
</reference>
<accession>A0A4U5M8G0</accession>
<feature type="signal peptide" evidence="1">
    <location>
        <begin position="1"/>
        <end position="37"/>
    </location>
</feature>
<keyword evidence="1" id="KW-0732">Signal</keyword>
<proteinExistence type="predicted"/>
<reference evidence="2 3" key="2">
    <citation type="journal article" date="2019" name="G3 (Bethesda)">
        <title>Hybrid Assembly of the Genome of the Entomopathogenic Nematode Steinernema carpocapsae Identifies the X-Chromosome.</title>
        <authorList>
            <person name="Serra L."/>
            <person name="Macchietto M."/>
            <person name="Macias-Munoz A."/>
            <person name="McGill C.J."/>
            <person name="Rodriguez I.M."/>
            <person name="Rodriguez B."/>
            <person name="Murad R."/>
            <person name="Mortazavi A."/>
        </authorList>
    </citation>
    <scope>NUCLEOTIDE SEQUENCE [LARGE SCALE GENOMIC DNA]</scope>
    <source>
        <strain evidence="2 3">ALL</strain>
    </source>
</reference>
<dbReference type="EMBL" id="AZBU02000009">
    <property type="protein sequence ID" value="TKR64903.1"/>
    <property type="molecule type" value="Genomic_DNA"/>
</dbReference>
<dbReference type="Proteomes" id="UP000298663">
    <property type="component" value="Unassembled WGS sequence"/>
</dbReference>
<comment type="caution">
    <text evidence="2">The sequence shown here is derived from an EMBL/GenBank/DDBJ whole genome shotgun (WGS) entry which is preliminary data.</text>
</comment>
<name>A0A4U5M8G0_STECR</name>
<evidence type="ECO:0000313" key="2">
    <source>
        <dbReference type="EMBL" id="TKR64903.1"/>
    </source>
</evidence>
<gene>
    <name evidence="2" type="ORF">L596_025378</name>
</gene>
<sequence length="145" mass="16662">MLLLAQPWRGGFKQESAMRRGLVCLLLVLCFASQGQSLLCEICQDFCSCIKPEVVTCPAHNRCYETHDRHGRIVKKGCTKNCLYESNKCKQCSWDYCNRTPNPEIRYQKEDPCSPDNENKTNVVDKKTSRHVGLSLILGYILWML</sequence>
<organism evidence="2 3">
    <name type="scientific">Steinernema carpocapsae</name>
    <name type="common">Entomopathogenic nematode</name>
    <dbReference type="NCBI Taxonomy" id="34508"/>
    <lineage>
        <taxon>Eukaryota</taxon>
        <taxon>Metazoa</taxon>
        <taxon>Ecdysozoa</taxon>
        <taxon>Nematoda</taxon>
        <taxon>Chromadorea</taxon>
        <taxon>Rhabditida</taxon>
        <taxon>Tylenchina</taxon>
        <taxon>Panagrolaimomorpha</taxon>
        <taxon>Strongyloidoidea</taxon>
        <taxon>Steinernematidae</taxon>
        <taxon>Steinernema</taxon>
    </lineage>
</organism>
<keyword evidence="3" id="KW-1185">Reference proteome</keyword>
<feature type="chain" id="PRO_5020735006" evidence="1">
    <location>
        <begin position="38"/>
        <end position="145"/>
    </location>
</feature>